<comment type="catalytic activity">
    <reaction evidence="27">
        <text>1-tetradecanoyl-2-(9Z,12Z-octadecadienoyl)-sn-glycero-3-phosphocholine + H2O = 2-(9Z,12Z-octadecadienoyl)-sn-glycero-3-phosphocholine + tetradecanoate + H(+)</text>
        <dbReference type="Rhea" id="RHEA:54388"/>
        <dbReference type="ChEBI" id="CHEBI:15377"/>
        <dbReference type="ChEBI" id="CHEBI:15378"/>
        <dbReference type="ChEBI" id="CHEBI:30807"/>
        <dbReference type="ChEBI" id="CHEBI:76084"/>
        <dbReference type="ChEBI" id="CHEBI:86094"/>
    </reaction>
    <physiologicalReaction direction="left-to-right" evidence="27">
        <dbReference type="Rhea" id="RHEA:54389"/>
    </physiologicalReaction>
</comment>
<comment type="catalytic activity">
    <reaction evidence="13">
        <text>a 1,2-diacyl-sn-glycero-3-phosphocholine + H2O = a 1-acyl-sn-glycero-3-phosphocholine + a fatty acid + H(+)</text>
        <dbReference type="Rhea" id="RHEA:15801"/>
        <dbReference type="ChEBI" id="CHEBI:15377"/>
        <dbReference type="ChEBI" id="CHEBI:15378"/>
        <dbReference type="ChEBI" id="CHEBI:28868"/>
        <dbReference type="ChEBI" id="CHEBI:57643"/>
        <dbReference type="ChEBI" id="CHEBI:58168"/>
        <dbReference type="EC" id="3.1.1.4"/>
    </reaction>
    <physiologicalReaction direction="left-to-right" evidence="13">
        <dbReference type="Rhea" id="RHEA:15802"/>
    </physiologicalReaction>
</comment>
<feature type="active site" description="Charge relay system" evidence="35">
    <location>
        <position position="201"/>
    </location>
</feature>
<comment type="catalytic activity">
    <reaction evidence="18">
        <text>1-hexadecanoyl-2-glutaroyl-sn-glycero-3-phosphocholine + H2O = glutarate + 1-hexadecanoyl-sn-glycero-3-phosphocholine + H(+)</text>
        <dbReference type="Rhea" id="RHEA:41159"/>
        <dbReference type="ChEBI" id="CHEBI:15377"/>
        <dbReference type="ChEBI" id="CHEBI:15378"/>
        <dbReference type="ChEBI" id="CHEBI:30921"/>
        <dbReference type="ChEBI" id="CHEBI:72998"/>
        <dbReference type="ChEBI" id="CHEBI:77756"/>
    </reaction>
    <physiologicalReaction direction="left-to-right" evidence="18">
        <dbReference type="Rhea" id="RHEA:41160"/>
    </physiologicalReaction>
</comment>
<accession>A0A974CVA9</accession>
<dbReference type="InterPro" id="IPR012020">
    <property type="entry name" value="ABHD4"/>
</dbReference>
<evidence type="ECO:0000256" key="19">
    <source>
        <dbReference type="ARBA" id="ARBA00050145"/>
    </source>
</evidence>
<evidence type="ECO:0000256" key="8">
    <source>
        <dbReference type="ARBA" id="ARBA00022968"/>
    </source>
</evidence>
<dbReference type="InterPro" id="IPR050960">
    <property type="entry name" value="AB_hydrolase_4_sf"/>
</dbReference>
<evidence type="ECO:0000256" key="15">
    <source>
        <dbReference type="ARBA" id="ARBA00036688"/>
    </source>
</evidence>
<evidence type="ECO:0000256" key="36">
    <source>
        <dbReference type="SAM" id="Phobius"/>
    </source>
</evidence>
<evidence type="ECO:0000256" key="23">
    <source>
        <dbReference type="ARBA" id="ARBA00050674"/>
    </source>
</evidence>
<comment type="catalytic activity">
    <reaction evidence="30">
        <text>1-hexadecanoyl-2-nonadioyl-sn-glycero-3-phosphocholine + H2O = nonanedioate + 1-hexadecanoyl-sn-glycero-3-phosphocholine + H(+)</text>
        <dbReference type="Rhea" id="RHEA:41388"/>
        <dbReference type="ChEBI" id="CHEBI:15377"/>
        <dbReference type="ChEBI" id="CHEBI:15378"/>
        <dbReference type="ChEBI" id="CHEBI:72998"/>
        <dbReference type="ChEBI" id="CHEBI:78207"/>
        <dbReference type="ChEBI" id="CHEBI:78208"/>
    </reaction>
    <physiologicalReaction direction="left-to-right" evidence="30">
        <dbReference type="Rhea" id="RHEA:41389"/>
    </physiologicalReaction>
</comment>
<evidence type="ECO:0000256" key="27">
    <source>
        <dbReference type="ARBA" id="ARBA00052144"/>
    </source>
</evidence>
<evidence type="ECO:0000256" key="6">
    <source>
        <dbReference type="ARBA" id="ARBA00022692"/>
    </source>
</evidence>
<evidence type="ECO:0000259" key="37">
    <source>
        <dbReference type="Pfam" id="PF00561"/>
    </source>
</evidence>
<comment type="catalytic activity">
    <reaction evidence="14">
        <text>1-O-hexadecyl-2-acetyl-sn-glycero-3-phosphocholine + H2O = 1-O-hexadecyl-sn-glycero-3-phosphocholine + acetate + H(+)</text>
        <dbReference type="Rhea" id="RHEA:40479"/>
        <dbReference type="ChEBI" id="CHEBI:15377"/>
        <dbReference type="ChEBI" id="CHEBI:15378"/>
        <dbReference type="ChEBI" id="CHEBI:30089"/>
        <dbReference type="ChEBI" id="CHEBI:44811"/>
        <dbReference type="ChEBI" id="CHEBI:64496"/>
    </reaction>
    <physiologicalReaction direction="left-to-right" evidence="14">
        <dbReference type="Rhea" id="RHEA:40480"/>
    </physiologicalReaction>
</comment>
<evidence type="ECO:0000256" key="18">
    <source>
        <dbReference type="ARBA" id="ARBA00048471"/>
    </source>
</evidence>
<comment type="catalytic activity">
    <reaction evidence="26">
        <text>1-octadecanoyl-2-acetyl-sn-glycero-3-phosphocholine + H2O = 1-octadecanoyl-sn-glycero-3-phosphocholine + acetate + H(+)</text>
        <dbReference type="Rhea" id="RHEA:54408"/>
        <dbReference type="ChEBI" id="CHEBI:15377"/>
        <dbReference type="ChEBI" id="CHEBI:15378"/>
        <dbReference type="ChEBI" id="CHEBI:30089"/>
        <dbReference type="ChEBI" id="CHEBI:73858"/>
        <dbReference type="ChEBI" id="CHEBI:75220"/>
    </reaction>
    <physiologicalReaction direction="left-to-right" evidence="26">
        <dbReference type="Rhea" id="RHEA:54409"/>
    </physiologicalReaction>
</comment>
<keyword evidence="5" id="KW-0719">Serine esterase</keyword>
<reference evidence="39" key="1">
    <citation type="journal article" date="2016" name="Nature">
        <title>Genome evolution in the allotetraploid frog Xenopus laevis.</title>
        <authorList>
            <person name="Session A.M."/>
            <person name="Uno Y."/>
            <person name="Kwon T."/>
            <person name="Chapman J.A."/>
            <person name="Toyoda A."/>
            <person name="Takahashi S."/>
            <person name="Fukui A."/>
            <person name="Hikosaka A."/>
            <person name="Suzuki A."/>
            <person name="Kondo M."/>
            <person name="van Heeringen S.J."/>
            <person name="Quigley I."/>
            <person name="Heinz S."/>
            <person name="Ogino H."/>
            <person name="Ochi H."/>
            <person name="Hellsten U."/>
            <person name="Lyons J.B."/>
            <person name="Simakov O."/>
            <person name="Putnam N."/>
            <person name="Stites J."/>
            <person name="Kuroki Y."/>
            <person name="Tanaka T."/>
            <person name="Michiue T."/>
            <person name="Watanabe M."/>
            <person name="Bogdanovic O."/>
            <person name="Lister R."/>
            <person name="Georgiou G."/>
            <person name="Paranjpe S.S."/>
            <person name="van Kruijsbergen I."/>
            <person name="Shu S."/>
            <person name="Carlson J."/>
            <person name="Kinoshita T."/>
            <person name="Ohta Y."/>
            <person name="Mawaribuchi S."/>
            <person name="Jenkins J."/>
            <person name="Grimwood J."/>
            <person name="Schmutz J."/>
            <person name="Mitros T."/>
            <person name="Mozaffari S.V."/>
            <person name="Suzuki Y."/>
            <person name="Haramoto Y."/>
            <person name="Yamamoto T.S."/>
            <person name="Takagi C."/>
            <person name="Heald R."/>
            <person name="Miller K."/>
            <person name="Haudenschild C."/>
            <person name="Kitzman J."/>
            <person name="Nakayama T."/>
            <person name="Izutsu Y."/>
            <person name="Robert J."/>
            <person name="Fortriede J."/>
            <person name="Burns K."/>
            <person name="Lotay V."/>
            <person name="Karimi K."/>
            <person name="Yasuoka Y."/>
            <person name="Dichmann D.S."/>
            <person name="Flajnik M.F."/>
            <person name="Houston D.W."/>
            <person name="Shendure J."/>
            <person name="DuPasquier L."/>
            <person name="Vize P.D."/>
            <person name="Zorn A.M."/>
            <person name="Ito M."/>
            <person name="Marcotte E.M."/>
            <person name="Wallingford J.B."/>
            <person name="Ito Y."/>
            <person name="Asashima M."/>
            <person name="Ueno N."/>
            <person name="Matsuda Y."/>
            <person name="Veenstra G.J."/>
            <person name="Fujiyama A."/>
            <person name="Harland R.M."/>
            <person name="Taira M."/>
            <person name="Rokhsar D.S."/>
        </authorList>
    </citation>
    <scope>NUCLEOTIDE SEQUENCE [LARGE SCALE GENOMIC DNA]</scope>
    <source>
        <strain evidence="39">J</strain>
    </source>
</reference>
<feature type="active site" description="Charge relay system" evidence="35">
    <location>
        <position position="356"/>
    </location>
</feature>
<comment type="catalytic activity">
    <reaction evidence="16">
        <text>1-hexadecanoyl-2-(5-oxopentanoyl)-sn-glycero-3-phosphocholine + H2O = 5-oxopentanoate + 1-hexadecanoyl-sn-glycero-3-phosphocholine + H(+)</text>
        <dbReference type="Rhea" id="RHEA:40483"/>
        <dbReference type="ChEBI" id="CHEBI:15377"/>
        <dbReference type="ChEBI" id="CHEBI:15378"/>
        <dbReference type="ChEBI" id="CHEBI:16120"/>
        <dbReference type="ChEBI" id="CHEBI:72998"/>
        <dbReference type="ChEBI" id="CHEBI:77890"/>
    </reaction>
    <physiologicalReaction direction="left-to-right" evidence="16">
        <dbReference type="Rhea" id="RHEA:40484"/>
    </physiologicalReaction>
</comment>
<dbReference type="GO" id="GO:0004623">
    <property type="term" value="F:phospholipase A2 activity"/>
    <property type="evidence" value="ECO:0007669"/>
    <property type="project" value="UniProtKB-EC"/>
</dbReference>
<dbReference type="PANTHER" id="PTHR10794:SF60">
    <property type="entry name" value="PROTEIN ABHD1"/>
    <property type="match status" value="1"/>
</dbReference>
<feature type="domain" description="AB hydrolase-1" evidence="37">
    <location>
        <begin position="124"/>
        <end position="362"/>
    </location>
</feature>
<evidence type="ECO:0000256" key="16">
    <source>
        <dbReference type="ARBA" id="ARBA00047611"/>
    </source>
</evidence>
<feature type="transmembrane region" description="Helical" evidence="36">
    <location>
        <begin position="195"/>
        <end position="212"/>
    </location>
</feature>
<dbReference type="GO" id="GO:0051793">
    <property type="term" value="P:medium-chain fatty acid catabolic process"/>
    <property type="evidence" value="ECO:0007669"/>
    <property type="project" value="TreeGrafter"/>
</dbReference>
<evidence type="ECO:0000256" key="25">
    <source>
        <dbReference type="ARBA" id="ARBA00051705"/>
    </source>
</evidence>
<feature type="transmembrane region" description="Helical" evidence="36">
    <location>
        <begin position="15"/>
        <end position="34"/>
    </location>
</feature>
<comment type="catalytic activity">
    <reaction evidence="23">
        <text>1-octadecanoyl-2-pentanoyl-sn-glycero-3-phosphocholine + H2O = pentanoate + 1-octadecanoyl-sn-glycero-3-phosphocholine + H(+)</text>
        <dbReference type="Rhea" id="RHEA:54460"/>
        <dbReference type="ChEBI" id="CHEBI:15377"/>
        <dbReference type="ChEBI" id="CHEBI:15378"/>
        <dbReference type="ChEBI" id="CHEBI:31011"/>
        <dbReference type="ChEBI" id="CHEBI:73858"/>
        <dbReference type="ChEBI" id="CHEBI:138211"/>
    </reaction>
    <physiologicalReaction direction="left-to-right" evidence="23">
        <dbReference type="Rhea" id="RHEA:54461"/>
    </physiologicalReaction>
</comment>
<comment type="catalytic activity">
    <reaction evidence="28">
        <text>1-octadecanoyl-2-hexanoyl-sn-glycero-3-phosphocholine + H2O = hexanoate + 1-octadecanoyl-sn-glycero-3-phosphocholine + H(+)</text>
        <dbReference type="Rhea" id="RHEA:54464"/>
        <dbReference type="ChEBI" id="CHEBI:15377"/>
        <dbReference type="ChEBI" id="CHEBI:15378"/>
        <dbReference type="ChEBI" id="CHEBI:17120"/>
        <dbReference type="ChEBI" id="CHEBI:73858"/>
        <dbReference type="ChEBI" id="CHEBI:138212"/>
    </reaction>
    <physiologicalReaction direction="left-to-right" evidence="28">
        <dbReference type="Rhea" id="RHEA:54465"/>
    </physiologicalReaction>
</comment>
<evidence type="ECO:0000256" key="28">
    <source>
        <dbReference type="ARBA" id="ARBA00052588"/>
    </source>
</evidence>
<evidence type="ECO:0000256" key="33">
    <source>
        <dbReference type="ARBA" id="ARBA00071303"/>
    </source>
</evidence>
<evidence type="ECO:0000256" key="22">
    <source>
        <dbReference type="ARBA" id="ARBA00050276"/>
    </source>
</evidence>
<dbReference type="InterPro" id="IPR000073">
    <property type="entry name" value="AB_hydrolase_1"/>
</dbReference>
<dbReference type="SUPFAM" id="SSF53474">
    <property type="entry name" value="alpha/beta-Hydrolases"/>
    <property type="match status" value="1"/>
</dbReference>
<protein>
    <recommendedName>
        <fullName evidence="33">Phospholipase ABHD3</fullName>
        <ecNumber evidence="3">3.1.1.32</ecNumber>
        <ecNumber evidence="4">3.1.1.4</ecNumber>
    </recommendedName>
    <alternativeName>
        <fullName evidence="34">Abhydrolase domain-containing protein 3</fullName>
    </alternativeName>
</protein>
<evidence type="ECO:0000256" key="4">
    <source>
        <dbReference type="ARBA" id="ARBA00013278"/>
    </source>
</evidence>
<gene>
    <name evidence="38" type="ORF">XELAEV_18030307mg</name>
</gene>
<dbReference type="FunFam" id="3.40.50.1820:FF:000079">
    <property type="entry name" value="Abhydrolase domain-containing 3"/>
    <property type="match status" value="1"/>
</dbReference>
<comment type="catalytic activity">
    <reaction evidence="24">
        <text>1-tetradecanoyl-2-(5Z,8Z,11Z,14Z-eicosatetraenoyl)-sn-glycero-3-phosphocholine + H2O = 2-(5Z,8Z,11Z,14Z)-eicosatetraenoyl-sn-glycero-3-phosphocholine + tetradecanoate + H(+)</text>
        <dbReference type="Rhea" id="RHEA:54396"/>
        <dbReference type="ChEBI" id="CHEBI:15377"/>
        <dbReference type="ChEBI" id="CHEBI:15378"/>
        <dbReference type="ChEBI" id="CHEBI:30807"/>
        <dbReference type="ChEBI" id="CHEBI:76079"/>
        <dbReference type="ChEBI" id="CHEBI:86102"/>
    </reaction>
    <physiologicalReaction direction="left-to-right" evidence="24">
        <dbReference type="Rhea" id="RHEA:54397"/>
    </physiologicalReaction>
</comment>
<evidence type="ECO:0000256" key="21">
    <source>
        <dbReference type="ARBA" id="ARBA00050195"/>
    </source>
</evidence>
<evidence type="ECO:0000256" key="26">
    <source>
        <dbReference type="ARBA" id="ARBA00052087"/>
    </source>
</evidence>
<evidence type="ECO:0000256" key="30">
    <source>
        <dbReference type="ARBA" id="ARBA00052808"/>
    </source>
</evidence>
<evidence type="ECO:0000256" key="32">
    <source>
        <dbReference type="ARBA" id="ARBA00059841"/>
    </source>
</evidence>
<dbReference type="PANTHER" id="PTHR10794">
    <property type="entry name" value="ABHYDROLASE DOMAIN-CONTAINING PROTEIN"/>
    <property type="match status" value="1"/>
</dbReference>
<evidence type="ECO:0000256" key="9">
    <source>
        <dbReference type="ARBA" id="ARBA00022989"/>
    </source>
</evidence>
<dbReference type="Pfam" id="PF00561">
    <property type="entry name" value="Abhydrolase_1"/>
    <property type="match status" value="1"/>
</dbReference>
<organism evidence="38 39">
    <name type="scientific">Xenopus laevis</name>
    <name type="common">African clawed frog</name>
    <dbReference type="NCBI Taxonomy" id="8355"/>
    <lineage>
        <taxon>Eukaryota</taxon>
        <taxon>Metazoa</taxon>
        <taxon>Chordata</taxon>
        <taxon>Craniata</taxon>
        <taxon>Vertebrata</taxon>
        <taxon>Euteleostomi</taxon>
        <taxon>Amphibia</taxon>
        <taxon>Batrachia</taxon>
        <taxon>Anura</taxon>
        <taxon>Pipoidea</taxon>
        <taxon>Pipidae</taxon>
        <taxon>Xenopodinae</taxon>
        <taxon>Xenopus</taxon>
        <taxon>Xenopus</taxon>
    </lineage>
</organism>
<comment type="catalytic activity">
    <reaction evidence="29">
        <text>1-octadecanoyl-2-octanoyl-sn-glycero-3-phosphocholine + H2O = 1-octadecanoyl-sn-glycero-3-phosphocholine + octanoate + H(+)</text>
        <dbReference type="Rhea" id="RHEA:54468"/>
        <dbReference type="ChEBI" id="CHEBI:15377"/>
        <dbReference type="ChEBI" id="CHEBI:15378"/>
        <dbReference type="ChEBI" id="CHEBI:25646"/>
        <dbReference type="ChEBI" id="CHEBI:73858"/>
        <dbReference type="ChEBI" id="CHEBI:138213"/>
    </reaction>
    <physiologicalReaction direction="left-to-right" evidence="29">
        <dbReference type="Rhea" id="RHEA:54469"/>
    </physiologicalReaction>
</comment>
<comment type="function">
    <text evidence="32">Phospholipase that may play a role in phospholipids remodeling. May selectively cleave myristate (C14)-containing phosphatidylcholines through its predominant phospholipase 1 activity, cleaving preferentially acyl groups in sn1 position. In parallel, may have a minor phospholipase 2 activity acting on acyl groups in position sn2. In addition to (C14)-containing phosphatidylcholines, may also act on other medium-chain-containing and oxidatively truncated phospholipids.</text>
</comment>
<comment type="catalytic activity">
    <reaction evidence="21">
        <text>1-tetradecanoyl-2-(4Z,7Z,10Z,13Z,16Z,19Z-docosahexaenoyl)-sn-glycero-3-phosphocholine + H2O = 2-(4Z,7Z,10Z,13Z,16Z,19Z-docosahexaenoyl)-sn-glycero-3-phosphocholine + tetradecanoate + H(+)</text>
        <dbReference type="Rhea" id="RHEA:54400"/>
        <dbReference type="ChEBI" id="CHEBI:15377"/>
        <dbReference type="ChEBI" id="CHEBI:15378"/>
        <dbReference type="ChEBI" id="CHEBI:30807"/>
        <dbReference type="ChEBI" id="CHEBI:76085"/>
        <dbReference type="ChEBI" id="CHEBI:86162"/>
    </reaction>
    <physiologicalReaction direction="left-to-right" evidence="21">
        <dbReference type="Rhea" id="RHEA:54401"/>
    </physiologicalReaction>
</comment>
<evidence type="ECO:0000256" key="7">
    <source>
        <dbReference type="ARBA" id="ARBA00022801"/>
    </source>
</evidence>
<keyword evidence="6 36" id="KW-0812">Transmembrane</keyword>
<evidence type="ECO:0000256" key="17">
    <source>
        <dbReference type="ARBA" id="ARBA00048288"/>
    </source>
</evidence>
<evidence type="ECO:0000256" key="13">
    <source>
        <dbReference type="ARBA" id="ARBA00023422"/>
    </source>
</evidence>
<comment type="catalytic activity">
    <reaction evidence="20">
        <text>1-octadecanoyl-2-nonanoyl-sn-glycero-3-phosphocholine + H2O = nonanoate + 1-octadecanoyl-sn-glycero-3-phosphocholine + H(+)</text>
        <dbReference type="Rhea" id="RHEA:54472"/>
        <dbReference type="ChEBI" id="CHEBI:15377"/>
        <dbReference type="ChEBI" id="CHEBI:15378"/>
        <dbReference type="ChEBI" id="CHEBI:32361"/>
        <dbReference type="ChEBI" id="CHEBI:73858"/>
        <dbReference type="ChEBI" id="CHEBI:138214"/>
    </reaction>
    <physiologicalReaction direction="left-to-right" evidence="20">
        <dbReference type="Rhea" id="RHEA:54473"/>
    </physiologicalReaction>
</comment>
<name>A0A974CVA9_XENLA</name>
<dbReference type="GO" id="GO:0008970">
    <property type="term" value="F:phospholipase A1 activity"/>
    <property type="evidence" value="ECO:0007669"/>
    <property type="project" value="UniProtKB-EC"/>
</dbReference>
<keyword evidence="12" id="KW-1208">Phospholipid metabolism</keyword>
<dbReference type="EC" id="3.1.1.32" evidence="3"/>
<keyword evidence="8" id="KW-0735">Signal-anchor</keyword>
<dbReference type="InterPro" id="IPR029058">
    <property type="entry name" value="AB_hydrolase_fold"/>
</dbReference>
<evidence type="ECO:0000313" key="39">
    <source>
        <dbReference type="Proteomes" id="UP000694892"/>
    </source>
</evidence>
<dbReference type="OMA" id="CERNIST"/>
<evidence type="ECO:0000313" key="38">
    <source>
        <dbReference type="EMBL" id="OCT79211.1"/>
    </source>
</evidence>
<evidence type="ECO:0000256" key="14">
    <source>
        <dbReference type="ARBA" id="ARBA00023721"/>
    </source>
</evidence>
<evidence type="ECO:0000256" key="2">
    <source>
        <dbReference type="ARBA" id="ARBA00010884"/>
    </source>
</evidence>
<sequence>METPEGTTGCWSPSLPSFLLGVTAAFLGYYWMCICKKPTIVSSKTLRLLLERYCPVASEKFYPTIWCFEGRMQTALWIHFVRKPIMSYRNEVIAAEDGGQLSLDWKDNEESSQFPDGATRPIAIILPGLNGNSQKIYILNLVKTAMEAGYRAVVINNRGFGGEQVLTPKTLCVGYTLDMRTVVCHLRRMFPEAPLVAVGSSLGAVILLNYLADYGASSHLQAAVSLSPLWNLFQSDVSLSEPLNHWLLHKTIIQGVKKTMRRYCSVISQKVDVDHVLEAQTLREYDERYTAPAYDYQSCDEYYHKASPDHRLGEIRTPVLCLCSLDDPFSPSNAIPLAEVSANPCVALLITTHGGHIGFLEDLIPNHQRYMDRVFRQFVVAVLKQWEELKMRES</sequence>
<comment type="catalytic activity">
    <reaction evidence="22">
        <text>1-O-hexadecyl-2-nonadioyl-sn-glycero-3-phosphocholine + H2O = nonanedioate + 1-O-hexadecyl-sn-glycero-3-phosphocholine + H(+)</text>
        <dbReference type="Rhea" id="RHEA:54552"/>
        <dbReference type="ChEBI" id="CHEBI:15377"/>
        <dbReference type="ChEBI" id="CHEBI:15378"/>
        <dbReference type="ChEBI" id="CHEBI:64496"/>
        <dbReference type="ChEBI" id="CHEBI:78208"/>
        <dbReference type="ChEBI" id="CHEBI:138269"/>
    </reaction>
    <physiologicalReaction direction="left-to-right" evidence="22">
        <dbReference type="Rhea" id="RHEA:54553"/>
    </physiologicalReaction>
</comment>
<keyword evidence="10" id="KW-0443">Lipid metabolism</keyword>
<comment type="catalytic activity">
    <reaction evidence="17">
        <text>1-hexadecanoyl-2-(9-oxononanoyl)-sn-glycero-3-phosphocholine + H2O = 9-oxononanoate + 1-hexadecanoyl-sn-glycero-3-phosphocholine + H(+)</text>
        <dbReference type="Rhea" id="RHEA:41179"/>
        <dbReference type="ChEBI" id="CHEBI:15377"/>
        <dbReference type="ChEBI" id="CHEBI:15378"/>
        <dbReference type="ChEBI" id="CHEBI:61042"/>
        <dbReference type="ChEBI" id="CHEBI:72998"/>
        <dbReference type="ChEBI" id="CHEBI:77812"/>
    </reaction>
    <physiologicalReaction direction="left-to-right" evidence="17">
        <dbReference type="Rhea" id="RHEA:41180"/>
    </physiologicalReaction>
</comment>
<evidence type="ECO:0000256" key="34">
    <source>
        <dbReference type="ARBA" id="ARBA00082158"/>
    </source>
</evidence>
<comment type="similarity">
    <text evidence="2">Belongs to the AB hydrolase superfamily. AB hydrolase 4 family.</text>
</comment>
<comment type="catalytic activity">
    <reaction evidence="25">
        <text>1-tetradecanoyl-2-(9Z,12Z-octadecadienoyl)-sn-glycero-3-phosphocholine + H2O = 1-tetradecanoyl-sn-glycero-3-phosphocholine + (9Z,12Z)-octadecadienoate + H(+)</text>
        <dbReference type="Rhea" id="RHEA:54392"/>
        <dbReference type="ChEBI" id="CHEBI:15377"/>
        <dbReference type="ChEBI" id="CHEBI:15378"/>
        <dbReference type="ChEBI" id="CHEBI:30245"/>
        <dbReference type="ChEBI" id="CHEBI:64489"/>
        <dbReference type="ChEBI" id="CHEBI:86094"/>
    </reaction>
    <physiologicalReaction direction="left-to-right" evidence="25">
        <dbReference type="Rhea" id="RHEA:54393"/>
    </physiologicalReaction>
</comment>
<keyword evidence="7" id="KW-0378">Hydrolase</keyword>
<dbReference type="GO" id="GO:0047372">
    <property type="term" value="F:monoacylglycerol lipase activity"/>
    <property type="evidence" value="ECO:0007669"/>
    <property type="project" value="TreeGrafter"/>
</dbReference>
<evidence type="ECO:0000256" key="29">
    <source>
        <dbReference type="ARBA" id="ARBA00052747"/>
    </source>
</evidence>
<dbReference type="Gene3D" id="3.40.50.1820">
    <property type="entry name" value="alpha/beta hydrolase"/>
    <property type="match status" value="1"/>
</dbReference>
<evidence type="ECO:0000256" key="3">
    <source>
        <dbReference type="ARBA" id="ARBA00013179"/>
    </source>
</evidence>
<comment type="catalytic activity">
    <reaction evidence="15">
        <text>a 1,2-diacyl-sn-glycero-3-phosphocholine + H2O = a 2-acyl-sn-glycero-3-phosphocholine + a fatty acid + H(+)</text>
        <dbReference type="Rhea" id="RHEA:18689"/>
        <dbReference type="ChEBI" id="CHEBI:15377"/>
        <dbReference type="ChEBI" id="CHEBI:15378"/>
        <dbReference type="ChEBI" id="CHEBI:28868"/>
        <dbReference type="ChEBI" id="CHEBI:57643"/>
        <dbReference type="ChEBI" id="CHEBI:57875"/>
        <dbReference type="EC" id="3.1.1.32"/>
    </reaction>
    <physiologicalReaction direction="left-to-right" evidence="15">
        <dbReference type="Rhea" id="RHEA:18690"/>
    </physiologicalReaction>
</comment>
<dbReference type="GO" id="GO:0008126">
    <property type="term" value="F:acetylesterase activity"/>
    <property type="evidence" value="ECO:0007669"/>
    <property type="project" value="TreeGrafter"/>
</dbReference>
<dbReference type="GO" id="GO:0051792">
    <property type="term" value="P:medium-chain fatty acid biosynthetic process"/>
    <property type="evidence" value="ECO:0007669"/>
    <property type="project" value="TreeGrafter"/>
</dbReference>
<keyword evidence="11 36" id="KW-0472">Membrane</keyword>
<dbReference type="AlphaFoldDB" id="A0A974CVA9"/>
<evidence type="ECO:0000256" key="20">
    <source>
        <dbReference type="ARBA" id="ARBA00050182"/>
    </source>
</evidence>
<evidence type="ECO:0000256" key="12">
    <source>
        <dbReference type="ARBA" id="ARBA00023264"/>
    </source>
</evidence>
<evidence type="ECO:0000256" key="5">
    <source>
        <dbReference type="ARBA" id="ARBA00022487"/>
    </source>
</evidence>
<comment type="catalytic activity">
    <reaction evidence="19">
        <text>1,2-ditetradecanoyl-sn-glycero-3-phosphocholine + H2O = 1-tetradecanoyl-sn-glycero-3-phosphocholine + tetradecanoate + H(+)</text>
        <dbReference type="Rhea" id="RHEA:54456"/>
        <dbReference type="ChEBI" id="CHEBI:15377"/>
        <dbReference type="ChEBI" id="CHEBI:15378"/>
        <dbReference type="ChEBI" id="CHEBI:30807"/>
        <dbReference type="ChEBI" id="CHEBI:45240"/>
        <dbReference type="ChEBI" id="CHEBI:64489"/>
    </reaction>
    <physiologicalReaction direction="left-to-right" evidence="19">
        <dbReference type="Rhea" id="RHEA:54457"/>
    </physiologicalReaction>
</comment>
<keyword evidence="9 36" id="KW-1133">Transmembrane helix</keyword>
<dbReference type="GO" id="GO:0046470">
    <property type="term" value="P:phosphatidylcholine metabolic process"/>
    <property type="evidence" value="ECO:0007669"/>
    <property type="project" value="UniProtKB-ARBA"/>
</dbReference>
<evidence type="ECO:0000256" key="24">
    <source>
        <dbReference type="ARBA" id="ARBA00051164"/>
    </source>
</evidence>
<dbReference type="EC" id="3.1.1.4" evidence="4"/>
<dbReference type="PIRSF" id="PIRSF005211">
    <property type="entry name" value="Ab_hydro_YheT"/>
    <property type="match status" value="1"/>
</dbReference>
<proteinExistence type="inferred from homology"/>
<dbReference type="Proteomes" id="UP000694892">
    <property type="component" value="Chromosome 5S"/>
</dbReference>
<comment type="catalytic activity">
    <reaction evidence="31">
        <text>1,2-ditetradecanoyl-sn-glycero-3-phosphocholine + H2O = 2-tetradecanoyl-sn-glycero-3-phosphocholine + tetradecanoate + H(+)</text>
        <dbReference type="Rhea" id="RHEA:54404"/>
        <dbReference type="ChEBI" id="CHEBI:15377"/>
        <dbReference type="ChEBI" id="CHEBI:15378"/>
        <dbReference type="ChEBI" id="CHEBI:30807"/>
        <dbReference type="ChEBI" id="CHEBI:45240"/>
        <dbReference type="ChEBI" id="CHEBI:131738"/>
    </reaction>
    <physiologicalReaction direction="left-to-right" evidence="31">
        <dbReference type="Rhea" id="RHEA:54405"/>
    </physiologicalReaction>
</comment>
<evidence type="ECO:0000256" key="10">
    <source>
        <dbReference type="ARBA" id="ARBA00023098"/>
    </source>
</evidence>
<evidence type="ECO:0000256" key="1">
    <source>
        <dbReference type="ARBA" id="ARBA00004606"/>
    </source>
</evidence>
<evidence type="ECO:0000256" key="35">
    <source>
        <dbReference type="PIRSR" id="PIRSR005211-1"/>
    </source>
</evidence>
<evidence type="ECO:0000256" key="11">
    <source>
        <dbReference type="ARBA" id="ARBA00023136"/>
    </source>
</evidence>
<comment type="subcellular location">
    <subcellularLocation>
        <location evidence="1">Membrane</location>
        <topology evidence="1">Single-pass type II membrane protein</topology>
    </subcellularLocation>
</comment>
<dbReference type="EMBL" id="CM004475">
    <property type="protein sequence ID" value="OCT79211.1"/>
    <property type="molecule type" value="Genomic_DNA"/>
</dbReference>
<evidence type="ECO:0000256" key="31">
    <source>
        <dbReference type="ARBA" id="ARBA00052894"/>
    </source>
</evidence>
<feature type="active site" description="Charge relay system" evidence="35">
    <location>
        <position position="327"/>
    </location>
</feature>
<dbReference type="GO" id="GO:0016020">
    <property type="term" value="C:membrane"/>
    <property type="evidence" value="ECO:0007669"/>
    <property type="project" value="UniProtKB-SubCell"/>
</dbReference>